<dbReference type="PRINTS" id="PR00726">
    <property type="entry name" value="LEXASERPTASE"/>
</dbReference>
<evidence type="ECO:0000259" key="8">
    <source>
        <dbReference type="Pfam" id="PF00717"/>
    </source>
</evidence>
<evidence type="ECO:0000256" key="2">
    <source>
        <dbReference type="ARBA" id="ARBA00022763"/>
    </source>
</evidence>
<keyword evidence="4 7" id="KW-0068">Autocatalytic cleavage</keyword>
<dbReference type="InterPro" id="IPR036286">
    <property type="entry name" value="LexA/Signal_pep-like_sf"/>
</dbReference>
<organism evidence="9 10">
    <name type="scientific">PS1 clade bacterium</name>
    <dbReference type="NCBI Taxonomy" id="2175152"/>
    <lineage>
        <taxon>Bacteria</taxon>
        <taxon>Pseudomonadati</taxon>
        <taxon>Pseudomonadota</taxon>
        <taxon>Alphaproteobacteria</taxon>
        <taxon>PS1 clade</taxon>
    </lineage>
</organism>
<keyword evidence="6" id="KW-0742">SOS response</keyword>
<dbReference type="Pfam" id="PF00717">
    <property type="entry name" value="Peptidase_S24"/>
    <property type="match status" value="1"/>
</dbReference>
<evidence type="ECO:0000256" key="3">
    <source>
        <dbReference type="ARBA" id="ARBA00022801"/>
    </source>
</evidence>
<evidence type="ECO:0000256" key="1">
    <source>
        <dbReference type="ARBA" id="ARBA00007484"/>
    </source>
</evidence>
<evidence type="ECO:0000256" key="4">
    <source>
        <dbReference type="ARBA" id="ARBA00022813"/>
    </source>
</evidence>
<proteinExistence type="inferred from homology"/>
<dbReference type="EMBL" id="QOQK01000044">
    <property type="protein sequence ID" value="RCL82686.1"/>
    <property type="molecule type" value="Genomic_DNA"/>
</dbReference>
<keyword evidence="3 7" id="KW-0378">Hydrolase</keyword>
<accession>A0A368EGQ0</accession>
<dbReference type="InterPro" id="IPR039418">
    <property type="entry name" value="LexA-like"/>
</dbReference>
<evidence type="ECO:0000256" key="7">
    <source>
        <dbReference type="RuleBase" id="RU003991"/>
    </source>
</evidence>
<dbReference type="AlphaFoldDB" id="A0A368EGQ0"/>
<dbReference type="Gene3D" id="2.10.109.10">
    <property type="entry name" value="Umud Fragment, subunit A"/>
    <property type="match status" value="1"/>
</dbReference>
<dbReference type="InterPro" id="IPR006197">
    <property type="entry name" value="Peptidase_S24_LexA"/>
</dbReference>
<keyword evidence="5" id="KW-0234">DNA repair</keyword>
<dbReference type="Proteomes" id="UP000252289">
    <property type="component" value="Unassembled WGS sequence"/>
</dbReference>
<gene>
    <name evidence="9" type="ORF">DBW64_06405</name>
</gene>
<dbReference type="GO" id="GO:0009432">
    <property type="term" value="P:SOS response"/>
    <property type="evidence" value="ECO:0007669"/>
    <property type="project" value="UniProtKB-KW"/>
</dbReference>
<dbReference type="CDD" id="cd06529">
    <property type="entry name" value="S24_LexA-like"/>
    <property type="match status" value="1"/>
</dbReference>
<reference evidence="9 10" key="1">
    <citation type="journal article" date="2018" name="Microbiome">
        <title>Fine metagenomic profile of the Mediterranean stratified and mixed water columns revealed by assembly and recruitment.</title>
        <authorList>
            <person name="Haro-Moreno J.M."/>
            <person name="Lopez-Perez M."/>
            <person name="De La Torre J.R."/>
            <person name="Picazo A."/>
            <person name="Camacho A."/>
            <person name="Rodriguez-Valera F."/>
        </authorList>
    </citation>
    <scope>NUCLEOTIDE SEQUENCE [LARGE SCALE GENOMIC DNA]</scope>
    <source>
        <strain evidence="9">MED-G50</strain>
    </source>
</reference>
<dbReference type="PANTHER" id="PTHR33516">
    <property type="entry name" value="LEXA REPRESSOR"/>
    <property type="match status" value="1"/>
</dbReference>
<name>A0A368EGQ0_9PROT</name>
<evidence type="ECO:0000256" key="6">
    <source>
        <dbReference type="ARBA" id="ARBA00023236"/>
    </source>
</evidence>
<dbReference type="InterPro" id="IPR015927">
    <property type="entry name" value="Peptidase_S24_S26A/B/C"/>
</dbReference>
<feature type="domain" description="Peptidase S24/S26A/S26B/S26C" evidence="8">
    <location>
        <begin position="14"/>
        <end position="131"/>
    </location>
</feature>
<comment type="similarity">
    <text evidence="1 7">Belongs to the peptidase S24 family.</text>
</comment>
<dbReference type="PANTHER" id="PTHR33516:SF2">
    <property type="entry name" value="LEXA REPRESSOR-RELATED"/>
    <property type="match status" value="1"/>
</dbReference>
<keyword evidence="2" id="KW-0227">DNA damage</keyword>
<dbReference type="InterPro" id="IPR050077">
    <property type="entry name" value="LexA_repressor"/>
</dbReference>
<dbReference type="SUPFAM" id="SSF51306">
    <property type="entry name" value="LexA/Signal peptidase"/>
    <property type="match status" value="1"/>
</dbReference>
<dbReference type="GO" id="GO:0006281">
    <property type="term" value="P:DNA repair"/>
    <property type="evidence" value="ECO:0007669"/>
    <property type="project" value="UniProtKB-KW"/>
</dbReference>
<dbReference type="GO" id="GO:0006355">
    <property type="term" value="P:regulation of DNA-templated transcription"/>
    <property type="evidence" value="ECO:0007669"/>
    <property type="project" value="InterPro"/>
</dbReference>
<dbReference type="GO" id="GO:0003677">
    <property type="term" value="F:DNA binding"/>
    <property type="evidence" value="ECO:0007669"/>
    <property type="project" value="InterPro"/>
</dbReference>
<protein>
    <submittedName>
        <fullName evidence="9">DNA polymerase V</fullName>
    </submittedName>
</protein>
<sequence>MLLRSDITLEVRRPVFASRISAGFPSPADDFIEGSLDLNKHLVAHPAATFFLRVVGESMLGAGIHPGDLLVVDRSLTPTVNDIVIAVLHGELTVKRLLRDPDDKHLWILHAENPSYSDAKMPPDSEIWGVVSHCIRGFRA</sequence>
<evidence type="ECO:0000256" key="5">
    <source>
        <dbReference type="ARBA" id="ARBA00023204"/>
    </source>
</evidence>
<evidence type="ECO:0000313" key="10">
    <source>
        <dbReference type="Proteomes" id="UP000252289"/>
    </source>
</evidence>
<dbReference type="GO" id="GO:0016787">
    <property type="term" value="F:hydrolase activity"/>
    <property type="evidence" value="ECO:0007669"/>
    <property type="project" value="UniProtKB-KW"/>
</dbReference>
<comment type="caution">
    <text evidence="9">The sequence shown here is derived from an EMBL/GenBank/DDBJ whole genome shotgun (WGS) entry which is preliminary data.</text>
</comment>
<dbReference type="NCBIfam" id="NF007621">
    <property type="entry name" value="PRK10276.1"/>
    <property type="match status" value="1"/>
</dbReference>
<evidence type="ECO:0000313" key="9">
    <source>
        <dbReference type="EMBL" id="RCL82686.1"/>
    </source>
</evidence>